<evidence type="ECO:0000256" key="4">
    <source>
        <dbReference type="ARBA" id="ARBA00022475"/>
    </source>
</evidence>
<dbReference type="PANTHER" id="PTHR33446:SF11">
    <property type="entry name" value="TONB3"/>
    <property type="match status" value="1"/>
</dbReference>
<organism evidence="13 14">
    <name type="scientific">Richelia sinica FACHB-800</name>
    <dbReference type="NCBI Taxonomy" id="1357546"/>
    <lineage>
        <taxon>Bacteria</taxon>
        <taxon>Bacillati</taxon>
        <taxon>Cyanobacteriota</taxon>
        <taxon>Cyanophyceae</taxon>
        <taxon>Nostocales</taxon>
        <taxon>Nostocaceae</taxon>
        <taxon>Richelia</taxon>
    </lineage>
</organism>
<protein>
    <recommendedName>
        <fullName evidence="12">TonB C-terminal domain-containing protein</fullName>
    </recommendedName>
</protein>
<feature type="compositionally biased region" description="Polar residues" evidence="10">
    <location>
        <begin position="91"/>
        <end position="115"/>
    </location>
</feature>
<gene>
    <name evidence="13" type="ORF">B6N60_03559</name>
</gene>
<dbReference type="InterPro" id="IPR037682">
    <property type="entry name" value="TonB_C"/>
</dbReference>
<dbReference type="GO" id="GO:0055085">
    <property type="term" value="P:transmembrane transport"/>
    <property type="evidence" value="ECO:0007669"/>
    <property type="project" value="InterPro"/>
</dbReference>
<dbReference type="InterPro" id="IPR051045">
    <property type="entry name" value="TonB-dependent_transducer"/>
</dbReference>
<keyword evidence="8 11" id="KW-1133">Transmembrane helix</keyword>
<evidence type="ECO:0000256" key="9">
    <source>
        <dbReference type="ARBA" id="ARBA00023136"/>
    </source>
</evidence>
<sequence>MSFSGTAVEQREQELKTIKTFLVYSLLGSLALHISLLVSGLGNLLLKVPDIAEEPLEVTILDTPLKPEPIQEVEPPQPDVVEKPQIVNHAESQPSGGLTINRSEPTPEPQQSRVVPTQPIEKIEPLKPLPSIPKDNVSEKTAPQSQPQNILSQPSSSDSTTVDASIQPSANLSKLLAGIRDQRGSQTATQPSEGTGQGNGTVGSNSSGASGNGAGGSSGNGNGNNTGNGSGRDTTVATAPTTPKLRTNSSPGDGRAACRECNNNYPEWARRRGVEGRVEVAVDTDADGNVTNVRLLRSSGNDRLDAEHLERARKWKLKQSSNGRQGVTIGTEYAIAGSQRHRQLQERKRQRETEARNSESTNTASNSATTTPKRRRRLVASTSENVASSSSTTPTRRIRRRRDLATSTESPRRQQVANNSSSSEPTRKRRRRRLINQTPSVNSSSGNTSSQPTRRRRRLEQPVSSEQSAPPSSSSGN</sequence>
<accession>A0A975TA58</accession>
<dbReference type="Proteomes" id="UP000683511">
    <property type="component" value="Chromosome"/>
</dbReference>
<evidence type="ECO:0000259" key="12">
    <source>
        <dbReference type="PROSITE" id="PS52015"/>
    </source>
</evidence>
<evidence type="ECO:0000313" key="14">
    <source>
        <dbReference type="Proteomes" id="UP000683511"/>
    </source>
</evidence>
<evidence type="ECO:0000256" key="3">
    <source>
        <dbReference type="ARBA" id="ARBA00022448"/>
    </source>
</evidence>
<feature type="compositionally biased region" description="Basic and acidic residues" evidence="10">
    <location>
        <begin position="343"/>
        <end position="357"/>
    </location>
</feature>
<evidence type="ECO:0000256" key="5">
    <source>
        <dbReference type="ARBA" id="ARBA00022519"/>
    </source>
</evidence>
<comment type="subcellular location">
    <subcellularLocation>
        <location evidence="1">Cell inner membrane</location>
        <topology evidence="1">Single-pass membrane protein</topology>
        <orientation evidence="1">Periplasmic side</orientation>
    </subcellularLocation>
</comment>
<dbReference type="GO" id="GO:0098797">
    <property type="term" value="C:plasma membrane protein complex"/>
    <property type="evidence" value="ECO:0007669"/>
    <property type="project" value="TreeGrafter"/>
</dbReference>
<feature type="compositionally biased region" description="Low complexity" evidence="10">
    <location>
        <begin position="461"/>
        <end position="477"/>
    </location>
</feature>
<dbReference type="RefSeq" id="WP_190608333.1">
    <property type="nucleotide sequence ID" value="NZ_CP021056.1"/>
</dbReference>
<evidence type="ECO:0000256" key="7">
    <source>
        <dbReference type="ARBA" id="ARBA00022927"/>
    </source>
</evidence>
<dbReference type="AlphaFoldDB" id="A0A975TA58"/>
<dbReference type="InterPro" id="IPR006260">
    <property type="entry name" value="TonB/TolA_C"/>
</dbReference>
<feature type="region of interest" description="Disordered" evidence="10">
    <location>
        <begin position="333"/>
        <end position="477"/>
    </location>
</feature>
<evidence type="ECO:0000256" key="8">
    <source>
        <dbReference type="ARBA" id="ARBA00022989"/>
    </source>
</evidence>
<evidence type="ECO:0000313" key="13">
    <source>
        <dbReference type="EMBL" id="QXE24849.1"/>
    </source>
</evidence>
<keyword evidence="9 11" id="KW-0472">Membrane</keyword>
<feature type="compositionally biased region" description="Low complexity" evidence="10">
    <location>
        <begin position="358"/>
        <end position="371"/>
    </location>
</feature>
<feature type="compositionally biased region" description="Polar residues" evidence="10">
    <location>
        <begin position="413"/>
        <end position="424"/>
    </location>
</feature>
<evidence type="ECO:0000256" key="11">
    <source>
        <dbReference type="SAM" id="Phobius"/>
    </source>
</evidence>
<dbReference type="Pfam" id="PF03544">
    <property type="entry name" value="TonB_C"/>
    <property type="match status" value="1"/>
</dbReference>
<feature type="region of interest" description="Disordered" evidence="10">
    <location>
        <begin position="181"/>
        <end position="258"/>
    </location>
</feature>
<dbReference type="SUPFAM" id="SSF74653">
    <property type="entry name" value="TolA/TonB C-terminal domain"/>
    <property type="match status" value="1"/>
</dbReference>
<keyword evidence="4" id="KW-1003">Cell membrane</keyword>
<dbReference type="Gene3D" id="3.30.1150.10">
    <property type="match status" value="1"/>
</dbReference>
<name>A0A975TA58_9NOST</name>
<keyword evidence="7" id="KW-0653">Protein transport</keyword>
<feature type="domain" description="TonB C-terminal" evidence="12">
    <location>
        <begin position="250"/>
        <end position="342"/>
    </location>
</feature>
<evidence type="ECO:0000256" key="1">
    <source>
        <dbReference type="ARBA" id="ARBA00004383"/>
    </source>
</evidence>
<keyword evidence="3" id="KW-0813">Transport</keyword>
<reference evidence="13" key="1">
    <citation type="submission" date="2017-04" db="EMBL/GenBank/DDBJ databases">
        <title>Genome deletions in a multicellular cyanobacterial endosymbiont for morphological adaptation in marine diatoms.</title>
        <authorList>
            <person name="Wang Y."/>
            <person name="Gao H."/>
            <person name="Li R."/>
            <person name="Xu X."/>
        </authorList>
    </citation>
    <scope>NUCLEOTIDE SEQUENCE</scope>
    <source>
        <strain evidence="13">FACHB 800</strain>
    </source>
</reference>
<dbReference type="GO" id="GO:0015031">
    <property type="term" value="P:protein transport"/>
    <property type="evidence" value="ECO:0007669"/>
    <property type="project" value="UniProtKB-KW"/>
</dbReference>
<feature type="compositionally biased region" description="Polar residues" evidence="10">
    <location>
        <begin position="184"/>
        <end position="193"/>
    </location>
</feature>
<dbReference type="PROSITE" id="PS52015">
    <property type="entry name" value="TONB_CTD"/>
    <property type="match status" value="1"/>
</dbReference>
<keyword evidence="14" id="KW-1185">Reference proteome</keyword>
<feature type="compositionally biased region" description="Polar residues" evidence="10">
    <location>
        <begin position="139"/>
        <end position="164"/>
    </location>
</feature>
<feature type="transmembrane region" description="Helical" evidence="11">
    <location>
        <begin position="21"/>
        <end position="46"/>
    </location>
</feature>
<evidence type="ECO:0000256" key="6">
    <source>
        <dbReference type="ARBA" id="ARBA00022692"/>
    </source>
</evidence>
<feature type="compositionally biased region" description="Polar residues" evidence="10">
    <location>
        <begin position="232"/>
        <end position="251"/>
    </location>
</feature>
<feature type="compositionally biased region" description="Low complexity" evidence="10">
    <location>
        <begin position="379"/>
        <end position="395"/>
    </location>
</feature>
<comment type="similarity">
    <text evidence="2">Belongs to the TonB family.</text>
</comment>
<feature type="compositionally biased region" description="Low complexity" evidence="10">
    <location>
        <begin position="440"/>
        <end position="450"/>
    </location>
</feature>
<keyword evidence="5" id="KW-0997">Cell inner membrane</keyword>
<dbReference type="KEGG" id="rsin:B6N60_03559"/>
<keyword evidence="6 11" id="KW-0812">Transmembrane</keyword>
<dbReference type="NCBIfam" id="TIGR01352">
    <property type="entry name" value="tonB_Cterm"/>
    <property type="match status" value="1"/>
</dbReference>
<feature type="region of interest" description="Disordered" evidence="10">
    <location>
        <begin position="91"/>
        <end position="164"/>
    </location>
</feature>
<evidence type="ECO:0000256" key="2">
    <source>
        <dbReference type="ARBA" id="ARBA00006555"/>
    </source>
</evidence>
<dbReference type="GO" id="GO:0031992">
    <property type="term" value="F:energy transducer activity"/>
    <property type="evidence" value="ECO:0007669"/>
    <property type="project" value="TreeGrafter"/>
</dbReference>
<proteinExistence type="inferred from homology"/>
<dbReference type="PANTHER" id="PTHR33446">
    <property type="entry name" value="PROTEIN TONB-RELATED"/>
    <property type="match status" value="1"/>
</dbReference>
<feature type="compositionally biased region" description="Gly residues" evidence="10">
    <location>
        <begin position="210"/>
        <end position="230"/>
    </location>
</feature>
<dbReference type="EMBL" id="CP021056">
    <property type="protein sequence ID" value="QXE24849.1"/>
    <property type="molecule type" value="Genomic_DNA"/>
</dbReference>
<evidence type="ECO:0000256" key="10">
    <source>
        <dbReference type="SAM" id="MobiDB-lite"/>
    </source>
</evidence>